<dbReference type="SUPFAM" id="SSF54637">
    <property type="entry name" value="Thioesterase/thiol ester dehydrase-isomerase"/>
    <property type="match status" value="2"/>
</dbReference>
<name>A0A7G6T1A8_9HYPH</name>
<feature type="domain" description="FAS1-like dehydratase" evidence="1">
    <location>
        <begin position="11"/>
        <end position="139"/>
    </location>
</feature>
<sequence length="280" mass="30163">MSPDTSTLQEWVGRTHEVEDVVTSRLLASFGATLGDYAAQTAEGAAAPGLHWCLTPDIADRRELGPDGHPAKGHFLPPVPLPRRMWAASDVRFMAPIRSGDRIRRCSTLTAIEEKQGRTGPLTFVTVRHDIANDAGPVIEENQTIVYRAAGATAATPAPPGTPPPAASHERWVDVDPVLLFRYSALTFNGHRIHYDAPYATTVEGYPGLVIHGPLQATLLLNFATAICGSSPRRFSFRGVHPATRPQRLLLSATSPGNDGMALEVRSADGHVTVKATAQW</sequence>
<dbReference type="Gene3D" id="3.10.129.10">
    <property type="entry name" value="Hotdog Thioesterase"/>
    <property type="match status" value="1"/>
</dbReference>
<dbReference type="Pfam" id="PF13452">
    <property type="entry name" value="FAS1_DH_region"/>
    <property type="match status" value="1"/>
</dbReference>
<dbReference type="InterPro" id="IPR052741">
    <property type="entry name" value="Mitochondrial_HTD2"/>
</dbReference>
<evidence type="ECO:0000313" key="3">
    <source>
        <dbReference type="Proteomes" id="UP000515465"/>
    </source>
</evidence>
<dbReference type="Proteomes" id="UP000515465">
    <property type="component" value="Chromosome"/>
</dbReference>
<reference evidence="3" key="1">
    <citation type="journal article" date="2020" name="Mol. Plant Microbe">
        <title>Rhizobial microsymbionts of the narrowly endemic Oxytropis species growing in Kamchatka are characterized by significant genetic diversity and possess a set of genes that are associated with T3SS and T6SS secretion systems and can affect the development of symbiosis.</title>
        <authorList>
            <person name="Safronova V."/>
            <person name="Guro P."/>
            <person name="Sazanova A."/>
            <person name="Kuznetsova I."/>
            <person name="Belimov A."/>
            <person name="Yakubov V."/>
            <person name="Chirak E."/>
            <person name="Afonin A."/>
            <person name="Gogolev Y."/>
            <person name="Andronov E."/>
            <person name="Tikhonovich I."/>
        </authorList>
    </citation>
    <scope>NUCLEOTIDE SEQUENCE [LARGE SCALE GENOMIC DNA]</scope>
    <source>
        <strain evidence="3">583</strain>
    </source>
</reference>
<dbReference type="PANTHER" id="PTHR28152:SF1">
    <property type="entry name" value="HYDROXYACYL-THIOESTER DEHYDRATASE TYPE 2, MITOCHONDRIAL"/>
    <property type="match status" value="1"/>
</dbReference>
<dbReference type="PANTHER" id="PTHR28152">
    <property type="entry name" value="HYDROXYACYL-THIOESTER DEHYDRATASE TYPE 2, MITOCHONDRIAL"/>
    <property type="match status" value="1"/>
</dbReference>
<dbReference type="RefSeq" id="WP_183459542.1">
    <property type="nucleotide sequence ID" value="NZ_CP050296.1"/>
</dbReference>
<protein>
    <recommendedName>
        <fullName evidence="1">FAS1-like dehydratase domain-containing protein</fullName>
    </recommendedName>
</protein>
<dbReference type="EMBL" id="CP050296">
    <property type="protein sequence ID" value="QND60540.1"/>
    <property type="molecule type" value="Genomic_DNA"/>
</dbReference>
<evidence type="ECO:0000259" key="1">
    <source>
        <dbReference type="Pfam" id="PF13452"/>
    </source>
</evidence>
<evidence type="ECO:0000313" key="2">
    <source>
        <dbReference type="EMBL" id="QND60540.1"/>
    </source>
</evidence>
<dbReference type="InterPro" id="IPR029069">
    <property type="entry name" value="HotDog_dom_sf"/>
</dbReference>
<dbReference type="InterPro" id="IPR039569">
    <property type="entry name" value="FAS1-like_DH_region"/>
</dbReference>
<gene>
    <name evidence="2" type="ORF">HB778_31360</name>
</gene>
<proteinExistence type="predicted"/>
<dbReference type="GO" id="GO:0019171">
    <property type="term" value="F:(3R)-hydroxyacyl-[acyl-carrier-protein] dehydratase activity"/>
    <property type="evidence" value="ECO:0007669"/>
    <property type="project" value="TreeGrafter"/>
</dbReference>
<organism evidence="2 3">
    <name type="scientific">Mesorhizobium huakuii</name>
    <dbReference type="NCBI Taxonomy" id="28104"/>
    <lineage>
        <taxon>Bacteria</taxon>
        <taxon>Pseudomonadati</taxon>
        <taxon>Pseudomonadota</taxon>
        <taxon>Alphaproteobacteria</taxon>
        <taxon>Hyphomicrobiales</taxon>
        <taxon>Phyllobacteriaceae</taxon>
        <taxon>Mesorhizobium</taxon>
    </lineage>
</organism>
<dbReference type="AlphaFoldDB" id="A0A7G6T1A8"/>
<accession>A0A7G6T1A8</accession>